<organism evidence="3 4">
    <name type="scientific">Gordonia jinghuaiqii</name>
    <dbReference type="NCBI Taxonomy" id="2758710"/>
    <lineage>
        <taxon>Bacteria</taxon>
        <taxon>Bacillati</taxon>
        <taxon>Actinomycetota</taxon>
        <taxon>Actinomycetes</taxon>
        <taxon>Mycobacteriales</taxon>
        <taxon>Gordoniaceae</taxon>
        <taxon>Gordonia</taxon>
    </lineage>
</organism>
<proteinExistence type="predicted"/>
<feature type="region of interest" description="Disordered" evidence="1">
    <location>
        <begin position="263"/>
        <end position="315"/>
    </location>
</feature>
<dbReference type="Pfam" id="PF22552">
    <property type="entry name" value="TY-Chap3"/>
    <property type="match status" value="1"/>
</dbReference>
<dbReference type="EMBL" id="CP059491">
    <property type="protein sequence ID" value="QMT03195.1"/>
    <property type="molecule type" value="Genomic_DNA"/>
</dbReference>
<reference evidence="4" key="1">
    <citation type="submission" date="2020-07" db="EMBL/GenBank/DDBJ databases">
        <title>novel species isolated from the respiratory tract of Marmot.</title>
        <authorList>
            <person name="Zhang G."/>
        </authorList>
    </citation>
    <scope>NUCLEOTIDE SEQUENCE [LARGE SCALE GENOMIC DNA]</scope>
    <source>
        <strain evidence="4">686</strain>
    </source>
</reference>
<dbReference type="AlphaFoldDB" id="A0A7D7LY60"/>
<evidence type="ECO:0000313" key="4">
    <source>
        <dbReference type="Proteomes" id="UP000515663"/>
    </source>
</evidence>
<name>A0A7D7LY60_9ACTN</name>
<feature type="compositionally biased region" description="Basic and acidic residues" evidence="1">
    <location>
        <begin position="298"/>
        <end position="315"/>
    </location>
</feature>
<accession>A0A7D7LY60</accession>
<evidence type="ECO:0000259" key="2">
    <source>
        <dbReference type="Pfam" id="PF22552"/>
    </source>
</evidence>
<evidence type="ECO:0000313" key="3">
    <source>
        <dbReference type="EMBL" id="QMT03195.1"/>
    </source>
</evidence>
<keyword evidence="4" id="KW-1185">Reference proteome</keyword>
<feature type="domain" description="TY-Chap N-terminal" evidence="2">
    <location>
        <begin position="16"/>
        <end position="123"/>
    </location>
</feature>
<dbReference type="KEGG" id="gji:H1R19_08865"/>
<dbReference type="InterPro" id="IPR054344">
    <property type="entry name" value="TY-Chap_N"/>
</dbReference>
<dbReference type="RefSeq" id="WP_219851233.1">
    <property type="nucleotide sequence ID" value="NZ_CP059491.1"/>
</dbReference>
<protein>
    <recommendedName>
        <fullName evidence="2">TY-Chap N-terminal domain-containing protein</fullName>
    </recommendedName>
</protein>
<gene>
    <name evidence="3" type="ORF">H1R19_08865</name>
</gene>
<dbReference type="Proteomes" id="UP000515663">
    <property type="component" value="Chromosome"/>
</dbReference>
<sequence>MSAAAFDATFDSTVHDAWQEFSALLGRRMSSMSPYDTAFITPSRELAADRWFALRLRRSRRLRCAVAGGTAGHAESLVSLGWRRVRDGRLEVTTTPGHGDDAVVDLAVRTLRQVWSVPDPSFLAPLGHPLPERCPILDAETLGPDGLRALVRDELETYAGGTFTIRPDATIALPTAHIDSAIGISLDEPRIDIFGKVLVDAHPRFTDTLIADLATRCPTIELVLDDAHLWAVRSISAVAFHRHRLFLGLSDWLDFIDRELPRMGPTEREPLSTRVIRPATRGRDKPVNRQPLLRPRTRSGEQRSSRGQEARHGQR</sequence>
<evidence type="ECO:0000256" key="1">
    <source>
        <dbReference type="SAM" id="MobiDB-lite"/>
    </source>
</evidence>